<dbReference type="Proteomes" id="UP000198583">
    <property type="component" value="Unassembled WGS sequence"/>
</dbReference>
<proteinExistence type="predicted"/>
<name>A0A1I6FJS9_9PSEU</name>
<dbReference type="STRING" id="84724.SAMN04488564_12913"/>
<evidence type="ECO:0000313" key="2">
    <source>
        <dbReference type="EMBL" id="SFR30138.1"/>
    </source>
</evidence>
<keyword evidence="1" id="KW-0175">Coiled coil</keyword>
<feature type="coiled-coil region" evidence="1">
    <location>
        <begin position="186"/>
        <end position="213"/>
    </location>
</feature>
<dbReference type="AlphaFoldDB" id="A0A1I6FJS9"/>
<evidence type="ECO:0000256" key="1">
    <source>
        <dbReference type="SAM" id="Coils"/>
    </source>
</evidence>
<accession>A0A1I6FJS9</accession>
<evidence type="ECO:0000313" key="3">
    <source>
        <dbReference type="Proteomes" id="UP000198583"/>
    </source>
</evidence>
<sequence>MLASLKHRAPELRARQTKARDRLLQILNEVDSVALVSRASMTYLSFDPNTFRESDSSSSPAHIEYLALQALGAAWPRRDNIEPEESLELTNEALSLVREIFNDEHALLSIGLLDKAGANPDKSNELEYAHRARLQSLSVRSSGYAECVIKVFTEVFDPFNREIESILGFSAIDVAIIAQAMGPLLNSRLEQRQDEIQKKYDDIERKIKRARRGKTTPGFSPSPELLQASWPKVQAHLRFSYVAELFAHPCELFAYTPEDLSEYCSISVESCEAFLIAFSCEPSEFNELHHALPGGAHPLTESPIIQVNEGYIVPVIGTIHDTLRPRLEDLIRNSSPKLWEKYLRFRGKYLESKSVELLSKALPGTQSWQGIKWQSPTANSELDGLVGTDSFTIRVQCKAGRLSAPTRRGAIDRMRRDIGALIQSAAHQHELLATASEESSYADLGFSDSQAAALEAPIQIESIVCLDDVTVWSTLTGELAKIGLISDTRPIPWVLSLTDLLVVVELLDGTSLIHYLLRRHRLERDGRITAHDELDWVGNYISEGLYFDWAFNSPEPPDRIFLTTYTEEIDSWYFWRAGHRSVVTPKPEQPIPPSLLRFIRRLEVERPAGWVIAAIALINGDDECLDLWERNLKVVNQKISENGWTNATQTFKERFGVTLFFDRRLGVPDVETQLREYCLMKMKQLELAHWVGVTENRSGKLVVGLFSSTDSDIREFIQLFTH</sequence>
<gene>
    <name evidence="2" type="ORF">SAMN04488564_12913</name>
</gene>
<reference evidence="3" key="1">
    <citation type="submission" date="2016-10" db="EMBL/GenBank/DDBJ databases">
        <authorList>
            <person name="Varghese N."/>
            <person name="Submissions S."/>
        </authorList>
    </citation>
    <scope>NUCLEOTIDE SEQUENCE [LARGE SCALE GENOMIC DNA]</scope>
    <source>
        <strain evidence="3">DSM 44232</strain>
    </source>
</reference>
<keyword evidence="3" id="KW-1185">Reference proteome</keyword>
<organism evidence="2 3">
    <name type="scientific">Lentzea waywayandensis</name>
    <dbReference type="NCBI Taxonomy" id="84724"/>
    <lineage>
        <taxon>Bacteria</taxon>
        <taxon>Bacillati</taxon>
        <taxon>Actinomycetota</taxon>
        <taxon>Actinomycetes</taxon>
        <taxon>Pseudonocardiales</taxon>
        <taxon>Pseudonocardiaceae</taxon>
        <taxon>Lentzea</taxon>
    </lineage>
</organism>
<dbReference type="EMBL" id="FOYL01000029">
    <property type="protein sequence ID" value="SFR30138.1"/>
    <property type="molecule type" value="Genomic_DNA"/>
</dbReference>
<protein>
    <submittedName>
        <fullName evidence="2">Uncharacterized protein</fullName>
    </submittedName>
</protein>